<dbReference type="Pfam" id="PF05896">
    <property type="entry name" value="NQRA_N"/>
    <property type="match status" value="1"/>
</dbReference>
<dbReference type="HAMAP" id="MF_00425">
    <property type="entry name" value="NqrA"/>
    <property type="match status" value="1"/>
</dbReference>
<keyword evidence="5" id="KW-0406">Ion transport</keyword>
<dbReference type="PANTHER" id="PTHR37839">
    <property type="entry name" value="NA(+)-TRANSLOCATING NADH-QUINONE REDUCTASE SUBUNIT A"/>
    <property type="match status" value="1"/>
</dbReference>
<dbReference type="Pfam" id="PF24836">
    <property type="entry name" value="NQRA_2nd"/>
    <property type="match status" value="1"/>
</dbReference>
<feature type="domain" description="NqrA N-terminal barrel-sandwich hybrid" evidence="8">
    <location>
        <begin position="6"/>
        <end position="99"/>
    </location>
</feature>
<dbReference type="InterPro" id="IPR056147">
    <property type="entry name" value="NQRA_N"/>
</dbReference>
<feature type="domain" description="Na(+)-translocating NADH-quinone reductase subunit A C-terminal" evidence="9">
    <location>
        <begin position="267"/>
        <end position="315"/>
    </location>
</feature>
<feature type="domain" description="NqrA second alpha/beta" evidence="10">
    <location>
        <begin position="118"/>
        <end position="262"/>
    </location>
</feature>
<dbReference type="GO" id="GO:0006814">
    <property type="term" value="P:sodium ion transport"/>
    <property type="evidence" value="ECO:0007669"/>
    <property type="project" value="UniProtKB-KW"/>
</dbReference>
<keyword evidence="3" id="KW-0520">NAD</keyword>
<keyword evidence="2" id="KW-1278">Translocase</keyword>
<dbReference type="InterPro" id="IPR022615">
    <property type="entry name" value="NqrA_C_domain"/>
</dbReference>
<keyword evidence="7" id="KW-0739">Sodium transport</keyword>
<dbReference type="NCBIfam" id="TIGR01936">
    <property type="entry name" value="nqrA"/>
    <property type="match status" value="1"/>
</dbReference>
<dbReference type="InterPro" id="IPR008703">
    <property type="entry name" value="NqrA"/>
</dbReference>
<keyword evidence="1" id="KW-0813">Transport</keyword>
<evidence type="ECO:0000259" key="10">
    <source>
        <dbReference type="Pfam" id="PF24836"/>
    </source>
</evidence>
<evidence type="ECO:0000256" key="4">
    <source>
        <dbReference type="ARBA" id="ARBA00023053"/>
    </source>
</evidence>
<dbReference type="PANTHER" id="PTHR37839:SF1">
    <property type="entry name" value="NA(+)-TRANSLOCATING NADH-QUINONE REDUCTASE SUBUNIT A"/>
    <property type="match status" value="1"/>
</dbReference>
<name>A0A380T850_9ZZZZ</name>
<sequence length="452" mass="50171">MSNHFKIRRGLSIPIAGEPEQRIYDAPPVTSVAIVGDDYHGRKRLPTVLVEEGDRVKLGQPLSRSKTRPEVVATSPGAGIVEKIIRGERRFVHTISVRLDGDDQETYNRYRRDELTTLNREQVRDNLLASGLWLAFRGRPYGFISLPEEDPYAIFVNAMDTRPLAPNPAIIIAEAVDDFADGMTVISKLTSGKVYLCCAPGNAFPKGEAASVVESTFEGPHPAGLPGTHIHFLAPVSATRTVWYVGYQDVIAIGRLFKTGRLPVERIVSLAGPAVKRPRLLRTRLGANTNDLMGGELVDAECRVVSGSVLGGRRAVSGWGFLGRYHNQITVLKQGRTRELFSWIRLGFNKYSESRVFISHVLQKRQFDLTTSQQGSPRAMVPTGNYERVMPLDILPTQLLRALLVEDTDTAQALGCLELEEEDLALCSFVCTGKHDFGPILRENLERIWREG</sequence>
<keyword evidence="4" id="KW-0915">Sodium</keyword>
<evidence type="ECO:0000256" key="6">
    <source>
        <dbReference type="ARBA" id="ARBA00023075"/>
    </source>
</evidence>
<accession>A0A380T850</accession>
<keyword evidence="11" id="KW-0560">Oxidoreductase</keyword>
<organism evidence="11">
    <name type="scientific">metagenome</name>
    <dbReference type="NCBI Taxonomy" id="256318"/>
    <lineage>
        <taxon>unclassified sequences</taxon>
        <taxon>metagenomes</taxon>
    </lineage>
</organism>
<dbReference type="InterPro" id="IPR056148">
    <property type="entry name" value="NQRA_2nd"/>
</dbReference>
<dbReference type="EC" id="1.6.5.8" evidence="11"/>
<protein>
    <submittedName>
        <fullName evidence="11">Na(+)-translocating NADH-quinone reductase subunit A</fullName>
        <ecNumber evidence="11">1.6.5.8</ecNumber>
    </submittedName>
</protein>
<evidence type="ECO:0000256" key="1">
    <source>
        <dbReference type="ARBA" id="ARBA00022448"/>
    </source>
</evidence>
<keyword evidence="6" id="KW-0830">Ubiquinone</keyword>
<reference evidence="11" key="1">
    <citation type="submission" date="2018-07" db="EMBL/GenBank/DDBJ databases">
        <authorList>
            <person name="Quirk P.G."/>
            <person name="Krulwich T.A."/>
        </authorList>
    </citation>
    <scope>NUCLEOTIDE SEQUENCE</scope>
</reference>
<evidence type="ECO:0000256" key="2">
    <source>
        <dbReference type="ARBA" id="ARBA00022967"/>
    </source>
</evidence>
<evidence type="ECO:0000256" key="5">
    <source>
        <dbReference type="ARBA" id="ARBA00023065"/>
    </source>
</evidence>
<dbReference type="GO" id="GO:0016655">
    <property type="term" value="F:oxidoreductase activity, acting on NAD(P)H, quinone or similar compound as acceptor"/>
    <property type="evidence" value="ECO:0007669"/>
    <property type="project" value="InterPro"/>
</dbReference>
<evidence type="ECO:0000256" key="3">
    <source>
        <dbReference type="ARBA" id="ARBA00023027"/>
    </source>
</evidence>
<dbReference type="AlphaFoldDB" id="A0A380T850"/>
<evidence type="ECO:0000259" key="8">
    <source>
        <dbReference type="Pfam" id="PF05896"/>
    </source>
</evidence>
<gene>
    <name evidence="11" type="primary">nqrA</name>
    <name evidence="11" type="ORF">DF3PB_1120011</name>
</gene>
<dbReference type="Pfam" id="PF11973">
    <property type="entry name" value="NQRA_SLBB"/>
    <property type="match status" value="1"/>
</dbReference>
<evidence type="ECO:0000259" key="9">
    <source>
        <dbReference type="Pfam" id="PF11973"/>
    </source>
</evidence>
<evidence type="ECO:0000313" key="11">
    <source>
        <dbReference type="EMBL" id="SUS03886.1"/>
    </source>
</evidence>
<dbReference type="EMBL" id="UIDG01000016">
    <property type="protein sequence ID" value="SUS03886.1"/>
    <property type="molecule type" value="Genomic_DNA"/>
</dbReference>
<proteinExistence type="inferred from homology"/>
<evidence type="ECO:0000256" key="7">
    <source>
        <dbReference type="ARBA" id="ARBA00023201"/>
    </source>
</evidence>
<dbReference type="NCBIfam" id="NF003759">
    <property type="entry name" value="PRK05352.1-2"/>
    <property type="match status" value="1"/>
</dbReference>